<feature type="signal peptide" evidence="4">
    <location>
        <begin position="1"/>
        <end position="15"/>
    </location>
</feature>
<keyword evidence="2" id="KW-0843">Virulence</keyword>
<evidence type="ECO:0000256" key="2">
    <source>
        <dbReference type="ARBA" id="ARBA00023026"/>
    </source>
</evidence>
<sequence length="618" mass="65737">MGVFAVLLLVGLAHGQIQLLDIPSRDGISASCISVLNQQVACDQNLARAGDAVGGAPVFGTPLFLTSSQLTSLCTSTCSSNLALWEQRVGRACGTALFEQPDGGQEALVALPHNYVELFNSICLKNAAGEYCNDVMGKALHIDPVNQQASETPARDAIGVDELTSERFHTTDFVIPTANPVTPNCTGTQHVISGSDTCVKISMAEGISTDDLARENQIPSFCYQFPKTGSLCIPANRKCKPYTVKSTDTCASLQSAFGIKYAQLISWNPTLGPKCNNIASVVGYVICATTPGGAWVNPNPVPVPTTSWETGTMLWSTELAPMTVYPEATYVAKSAPAPYANRTRLDCAVYVTAPILTNYTGNGTTSLDCQDAAGQYGINLADFVDWNPSLEGRDPCRMANYTQYCAQTYSRVSPGIVGACVQREAAPAGYDCHKFTAVRGLEPEQFVLWNPDVGSGCEKFRVGTSYCVAVHHYAQPGITSNCNKLAMANETDWVRNPCQIIETQFGISHARFVAWNPAVQTNCSGLYSGYDYCVSIPGYKPTYTTPSAALAPATRLASASLLAESTAVGGGSERETVSFSSHQGRTSRTVLTPTVKASGTMALSVGAAGVREQTMTPI</sequence>
<feature type="chain" id="PRO_5045398022" description="LysM domain-containing protein" evidence="4">
    <location>
        <begin position="16"/>
        <end position="618"/>
    </location>
</feature>
<evidence type="ECO:0000313" key="7">
    <source>
        <dbReference type="Proteomes" id="UP001446871"/>
    </source>
</evidence>
<dbReference type="InterPro" id="IPR018392">
    <property type="entry name" value="LysM"/>
</dbReference>
<dbReference type="PROSITE" id="PS51782">
    <property type="entry name" value="LYSM"/>
    <property type="match status" value="2"/>
</dbReference>
<evidence type="ECO:0000256" key="4">
    <source>
        <dbReference type="SAM" id="SignalP"/>
    </source>
</evidence>
<comment type="caution">
    <text evidence="6">The sequence shown here is derived from an EMBL/GenBank/DDBJ whole genome shotgun (WGS) entry which is preliminary data.</text>
</comment>
<comment type="similarity">
    <text evidence="3">Belongs to the secreted LysM effector family.</text>
</comment>
<evidence type="ECO:0000256" key="1">
    <source>
        <dbReference type="ARBA" id="ARBA00022669"/>
    </source>
</evidence>
<dbReference type="InterPro" id="IPR052210">
    <property type="entry name" value="LysM1-like"/>
</dbReference>
<organism evidence="6 7">
    <name type="scientific">Apiospora saccharicola</name>
    <dbReference type="NCBI Taxonomy" id="335842"/>
    <lineage>
        <taxon>Eukaryota</taxon>
        <taxon>Fungi</taxon>
        <taxon>Dikarya</taxon>
        <taxon>Ascomycota</taxon>
        <taxon>Pezizomycotina</taxon>
        <taxon>Sordariomycetes</taxon>
        <taxon>Xylariomycetidae</taxon>
        <taxon>Amphisphaeriales</taxon>
        <taxon>Apiosporaceae</taxon>
        <taxon>Apiospora</taxon>
    </lineage>
</organism>
<evidence type="ECO:0000256" key="3">
    <source>
        <dbReference type="ARBA" id="ARBA00044955"/>
    </source>
</evidence>
<keyword evidence="1" id="KW-0147">Chitin-binding</keyword>
<dbReference type="EMBL" id="JAQQWM010000001">
    <property type="protein sequence ID" value="KAK8084055.1"/>
    <property type="molecule type" value="Genomic_DNA"/>
</dbReference>
<proteinExistence type="inferred from homology"/>
<evidence type="ECO:0000313" key="6">
    <source>
        <dbReference type="EMBL" id="KAK8084055.1"/>
    </source>
</evidence>
<accession>A0ABR1WKI3</accession>
<dbReference type="InterPro" id="IPR036779">
    <property type="entry name" value="LysM_dom_sf"/>
</dbReference>
<feature type="domain" description="LysM" evidence="5">
    <location>
        <begin position="240"/>
        <end position="286"/>
    </location>
</feature>
<keyword evidence="4" id="KW-0732">Signal</keyword>
<gene>
    <name evidence="6" type="ORF">PG996_002836</name>
</gene>
<evidence type="ECO:0000259" key="5">
    <source>
        <dbReference type="PROSITE" id="PS51782"/>
    </source>
</evidence>
<dbReference type="SUPFAM" id="SSF54106">
    <property type="entry name" value="LysM domain"/>
    <property type="match status" value="1"/>
</dbReference>
<feature type="domain" description="LysM" evidence="5">
    <location>
        <begin position="188"/>
        <end position="233"/>
    </location>
</feature>
<dbReference type="Pfam" id="PF01476">
    <property type="entry name" value="LysM"/>
    <property type="match status" value="1"/>
</dbReference>
<dbReference type="Proteomes" id="UP001446871">
    <property type="component" value="Unassembled WGS sequence"/>
</dbReference>
<dbReference type="SMART" id="SM00257">
    <property type="entry name" value="LysM"/>
    <property type="match status" value="1"/>
</dbReference>
<dbReference type="PANTHER" id="PTHR34997:SF16">
    <property type="entry name" value="LYSM DOMAIN-CONTAINING PROTEIN"/>
    <property type="match status" value="1"/>
</dbReference>
<reference evidence="6 7" key="1">
    <citation type="submission" date="2023-01" db="EMBL/GenBank/DDBJ databases">
        <title>Analysis of 21 Apiospora genomes using comparative genomics revels a genus with tremendous synthesis potential of carbohydrate active enzymes and secondary metabolites.</title>
        <authorList>
            <person name="Sorensen T."/>
        </authorList>
    </citation>
    <scope>NUCLEOTIDE SEQUENCE [LARGE SCALE GENOMIC DNA]</scope>
    <source>
        <strain evidence="6 7">CBS 83171</strain>
    </source>
</reference>
<dbReference type="PANTHER" id="PTHR34997">
    <property type="entry name" value="AM15"/>
    <property type="match status" value="1"/>
</dbReference>
<dbReference type="CDD" id="cd00118">
    <property type="entry name" value="LysM"/>
    <property type="match status" value="1"/>
</dbReference>
<protein>
    <recommendedName>
        <fullName evidence="5">LysM domain-containing protein</fullName>
    </recommendedName>
</protein>
<name>A0ABR1WKI3_9PEZI</name>
<keyword evidence="7" id="KW-1185">Reference proteome</keyword>
<dbReference type="Gene3D" id="3.10.350.10">
    <property type="entry name" value="LysM domain"/>
    <property type="match status" value="2"/>
</dbReference>